<dbReference type="InterPro" id="IPR036388">
    <property type="entry name" value="WH-like_DNA-bd_sf"/>
</dbReference>
<dbReference type="PRINTS" id="PR00033">
    <property type="entry name" value="HTHASNC"/>
</dbReference>
<dbReference type="GeneID" id="10493789"/>
<dbReference type="STRING" id="1006006.Mcup_1600"/>
<name>F4FZL3_METCR</name>
<dbReference type="InterPro" id="IPR036390">
    <property type="entry name" value="WH_DNA-bd_sf"/>
</dbReference>
<evidence type="ECO:0000259" key="1">
    <source>
        <dbReference type="SMART" id="SM00746"/>
    </source>
</evidence>
<dbReference type="InterPro" id="IPR013603">
    <property type="entry name" value="TRASH_TR_C_prok"/>
</dbReference>
<dbReference type="InterPro" id="IPR011017">
    <property type="entry name" value="TRASH_dom"/>
</dbReference>
<dbReference type="InterPro" id="IPR011991">
    <property type="entry name" value="ArsR-like_HTH"/>
</dbReference>
<dbReference type="Gene3D" id="1.10.10.10">
    <property type="entry name" value="Winged helix-like DNA-binding domain superfamily/Winged helix DNA-binding domain"/>
    <property type="match status" value="1"/>
</dbReference>
<dbReference type="eggNOG" id="arCOG01585">
    <property type="taxonomic scope" value="Archaea"/>
</dbReference>
<gene>
    <name evidence="2" type="ordered locus">Mcup_1600</name>
</gene>
<dbReference type="PATRIC" id="fig|1006006.8.peg.1597"/>
<dbReference type="OrthoDB" id="33200at2157"/>
<keyword evidence="3" id="KW-1185">Reference proteome</keyword>
<dbReference type="InterPro" id="IPR000485">
    <property type="entry name" value="AsnC-type_HTH_dom"/>
</dbReference>
<sequence length="169" mass="19190">MTNENELTELEYKVLSYLREDSRMSASKIAKELGVSRTSVAKAIQSLREKGVKFTVEYYEKDKLTVFSISENCPNGFACYKLIDGKYLVIMEARMEQMVDLLSKLKSSSYYVSVGKEGFTKVKRSKLVCDYCGGEIKGEPILLKRGKKIYYTCCKACSSEMEKKLNVVS</sequence>
<evidence type="ECO:0000313" key="2">
    <source>
        <dbReference type="EMBL" id="AEB95703.1"/>
    </source>
</evidence>
<dbReference type="AlphaFoldDB" id="F4FZL3"/>
<accession>F4FZL3</accession>
<feature type="domain" description="TRASH" evidence="1">
    <location>
        <begin position="129"/>
        <end position="165"/>
    </location>
</feature>
<dbReference type="EMBL" id="CP002656">
    <property type="protein sequence ID" value="AEB95703.1"/>
    <property type="molecule type" value="Genomic_DNA"/>
</dbReference>
<dbReference type="Pfam" id="PF13412">
    <property type="entry name" value="HTH_24"/>
    <property type="match status" value="1"/>
</dbReference>
<organism evidence="2 3">
    <name type="scientific">Metallosphaera cuprina (strain Ar-4)</name>
    <dbReference type="NCBI Taxonomy" id="1006006"/>
    <lineage>
        <taxon>Archaea</taxon>
        <taxon>Thermoproteota</taxon>
        <taxon>Thermoprotei</taxon>
        <taxon>Sulfolobales</taxon>
        <taxon>Sulfolobaceae</taxon>
        <taxon>Metallosphaera</taxon>
    </lineage>
</organism>
<evidence type="ECO:0000313" key="3">
    <source>
        <dbReference type="Proteomes" id="UP000007812"/>
    </source>
</evidence>
<dbReference type="GO" id="GO:0043565">
    <property type="term" value="F:sequence-specific DNA binding"/>
    <property type="evidence" value="ECO:0007669"/>
    <property type="project" value="InterPro"/>
</dbReference>
<proteinExistence type="predicted"/>
<dbReference type="Pfam" id="PF08394">
    <property type="entry name" value="Arc_trans_TRASH"/>
    <property type="match status" value="1"/>
</dbReference>
<protein>
    <submittedName>
        <fullName evidence="2">AsnC family transcriptional regulator</fullName>
    </submittedName>
</protein>
<dbReference type="CDD" id="cd00090">
    <property type="entry name" value="HTH_ARSR"/>
    <property type="match status" value="1"/>
</dbReference>
<dbReference type="RefSeq" id="WP_013738201.1">
    <property type="nucleotide sequence ID" value="NC_015435.1"/>
</dbReference>
<reference evidence="2 3" key="1">
    <citation type="journal article" date="2011" name="J. Bacteriol.">
        <title>Complete genome sequence of Metallosphaera cuprina, a metal sulfide-oxidizing archaeon from a hot spring.</title>
        <authorList>
            <person name="Liu L.J."/>
            <person name="You X.Y."/>
            <person name="Zheng H."/>
            <person name="Wang S."/>
            <person name="Jiang C.Y."/>
            <person name="Liu S.J."/>
        </authorList>
    </citation>
    <scope>NUCLEOTIDE SEQUENCE [LARGE SCALE GENOMIC DNA]</scope>
    <source>
        <strain evidence="2 3">Ar-4</strain>
    </source>
</reference>
<dbReference type="Proteomes" id="UP000007812">
    <property type="component" value="Chromosome"/>
</dbReference>
<dbReference type="SUPFAM" id="SSF46785">
    <property type="entry name" value="Winged helix' DNA-binding domain"/>
    <property type="match status" value="1"/>
</dbReference>
<dbReference type="KEGG" id="mcn:Mcup_1600"/>
<dbReference type="SMART" id="SM00746">
    <property type="entry name" value="TRASH"/>
    <property type="match status" value="1"/>
</dbReference>
<dbReference type="HOGENOM" id="CLU_091233_4_1_2"/>